<dbReference type="OrthoDB" id="5835829at2759"/>
<gene>
    <name evidence="5" type="ORF">NCGR_LOCUS36395</name>
</gene>
<sequence>MEMFRELFESMDQWRPKVLVNTIEELEADVLVEMKRHLDVVTVGPMVRSSTDARIHLFELDVGVDKKRYMEWLRAHPDRDGVEDDGDDESSRHGSPDLENTQQSQQGMVVDWCDQLEVLSHPAVGCFFSHCGWNSTVEAVASGVPIVGVPNSYDQPTNAYLVEEEWEVGVRGGRNSDGVVTGTELARCIELVMGDGAKAVAIRERMKELKEIAQAAVSTGRSVERNLCDFVKTFQALES</sequence>
<dbReference type="SUPFAM" id="SSF53756">
    <property type="entry name" value="UDP-Glycosyltransferase/glycogen phosphorylase"/>
    <property type="match status" value="1"/>
</dbReference>
<dbReference type="AlphaFoldDB" id="A0A811Q9U1"/>
<accession>A0A811Q9U1</accession>
<evidence type="ECO:0000313" key="6">
    <source>
        <dbReference type="Proteomes" id="UP000604825"/>
    </source>
</evidence>
<dbReference type="PANTHER" id="PTHR11926">
    <property type="entry name" value="GLUCOSYL/GLUCURONOSYL TRANSFERASES"/>
    <property type="match status" value="1"/>
</dbReference>
<evidence type="ECO:0000313" key="5">
    <source>
        <dbReference type="EMBL" id="CAD6252748.1"/>
    </source>
</evidence>
<comment type="similarity">
    <text evidence="1 3">Belongs to the UDP-glycosyltransferase family.</text>
</comment>
<proteinExistence type="inferred from homology"/>
<dbReference type="InterPro" id="IPR035595">
    <property type="entry name" value="UDP_glycos_trans_CS"/>
</dbReference>
<dbReference type="Pfam" id="PF00201">
    <property type="entry name" value="UDPGT"/>
    <property type="match status" value="1"/>
</dbReference>
<organism evidence="5 6">
    <name type="scientific">Miscanthus lutarioriparius</name>
    <dbReference type="NCBI Taxonomy" id="422564"/>
    <lineage>
        <taxon>Eukaryota</taxon>
        <taxon>Viridiplantae</taxon>
        <taxon>Streptophyta</taxon>
        <taxon>Embryophyta</taxon>
        <taxon>Tracheophyta</taxon>
        <taxon>Spermatophyta</taxon>
        <taxon>Magnoliopsida</taxon>
        <taxon>Liliopsida</taxon>
        <taxon>Poales</taxon>
        <taxon>Poaceae</taxon>
        <taxon>PACMAD clade</taxon>
        <taxon>Panicoideae</taxon>
        <taxon>Andropogonodae</taxon>
        <taxon>Andropogoneae</taxon>
        <taxon>Saccharinae</taxon>
        <taxon>Miscanthus</taxon>
    </lineage>
</organism>
<comment type="caution">
    <text evidence="5">The sequence shown here is derived from an EMBL/GenBank/DDBJ whole genome shotgun (WGS) entry which is preliminary data.</text>
</comment>
<evidence type="ECO:0000256" key="1">
    <source>
        <dbReference type="ARBA" id="ARBA00009995"/>
    </source>
</evidence>
<feature type="region of interest" description="Disordered" evidence="4">
    <location>
        <begin position="78"/>
        <end position="104"/>
    </location>
</feature>
<dbReference type="Gene3D" id="3.40.50.2000">
    <property type="entry name" value="Glycogen Phosphorylase B"/>
    <property type="match status" value="2"/>
</dbReference>
<keyword evidence="3" id="KW-0328">Glycosyltransferase</keyword>
<dbReference type="EMBL" id="CAJGYO010000009">
    <property type="protein sequence ID" value="CAD6252748.1"/>
    <property type="molecule type" value="Genomic_DNA"/>
</dbReference>
<dbReference type="PROSITE" id="PS00375">
    <property type="entry name" value="UDPGT"/>
    <property type="match status" value="1"/>
</dbReference>
<dbReference type="GO" id="GO:0080044">
    <property type="term" value="F:quercetin 7-O-glucosyltransferase activity"/>
    <property type="evidence" value="ECO:0007669"/>
    <property type="project" value="TreeGrafter"/>
</dbReference>
<dbReference type="PANTHER" id="PTHR11926:SF1505">
    <property type="entry name" value="GLYCOSYLTRANSFERASE"/>
    <property type="match status" value="1"/>
</dbReference>
<keyword evidence="6" id="KW-1185">Reference proteome</keyword>
<name>A0A811Q9U1_9POAL</name>
<evidence type="ECO:0000256" key="3">
    <source>
        <dbReference type="RuleBase" id="RU003718"/>
    </source>
</evidence>
<dbReference type="GO" id="GO:0080043">
    <property type="term" value="F:quercetin 3-O-glucosyltransferase activity"/>
    <property type="evidence" value="ECO:0007669"/>
    <property type="project" value="TreeGrafter"/>
</dbReference>
<protein>
    <submittedName>
        <fullName evidence="5">Uncharacterized protein</fullName>
    </submittedName>
</protein>
<evidence type="ECO:0000256" key="4">
    <source>
        <dbReference type="SAM" id="MobiDB-lite"/>
    </source>
</evidence>
<keyword evidence="2 3" id="KW-0808">Transferase</keyword>
<dbReference type="InterPro" id="IPR002213">
    <property type="entry name" value="UDP_glucos_trans"/>
</dbReference>
<dbReference type="Proteomes" id="UP000604825">
    <property type="component" value="Unassembled WGS sequence"/>
</dbReference>
<evidence type="ECO:0000256" key="2">
    <source>
        <dbReference type="ARBA" id="ARBA00022679"/>
    </source>
</evidence>
<reference evidence="5" key="1">
    <citation type="submission" date="2020-10" db="EMBL/GenBank/DDBJ databases">
        <authorList>
            <person name="Han B."/>
            <person name="Lu T."/>
            <person name="Zhao Q."/>
            <person name="Huang X."/>
            <person name="Zhao Y."/>
        </authorList>
    </citation>
    <scope>NUCLEOTIDE SEQUENCE</scope>
</reference>
<dbReference type="CDD" id="cd03784">
    <property type="entry name" value="GT1_Gtf-like"/>
    <property type="match status" value="1"/>
</dbReference>